<keyword evidence="8 11" id="KW-1133">Transmembrane helix</keyword>
<feature type="transmembrane region" description="Helical" evidence="11">
    <location>
        <begin position="287"/>
        <end position="306"/>
    </location>
</feature>
<comment type="subcellular location">
    <subcellularLocation>
        <location evidence="1">Membrane</location>
        <topology evidence="1">Multi-pass membrane protein</topology>
    </subcellularLocation>
    <subcellularLocation>
        <location evidence="11">Plastid</location>
        <location evidence="11">Chloroplast thylakoid membrane</location>
        <topology evidence="11">Multi-pass membrane protein</topology>
    </subcellularLocation>
</comment>
<dbReference type="GO" id="GO:0008137">
    <property type="term" value="F:NADH dehydrogenase (ubiquinone) activity"/>
    <property type="evidence" value="ECO:0007669"/>
    <property type="project" value="InterPro"/>
</dbReference>
<feature type="transmembrane region" description="Helical" evidence="11">
    <location>
        <begin position="417"/>
        <end position="437"/>
    </location>
</feature>
<dbReference type="InterPro" id="IPR045693">
    <property type="entry name" value="Ndh2_N"/>
</dbReference>
<evidence type="ECO:0000256" key="1">
    <source>
        <dbReference type="ARBA" id="ARBA00004141"/>
    </source>
</evidence>
<evidence type="ECO:0000259" key="13">
    <source>
        <dbReference type="Pfam" id="PF19530"/>
    </source>
</evidence>
<evidence type="ECO:0000313" key="14">
    <source>
        <dbReference type="EMBL" id="ANA56921.1"/>
    </source>
</evidence>
<feature type="transmembrane region" description="Helical" evidence="11">
    <location>
        <begin position="255"/>
        <end position="281"/>
    </location>
</feature>
<feature type="transmembrane region" description="Helical" evidence="11">
    <location>
        <begin position="41"/>
        <end position="61"/>
    </location>
</feature>
<evidence type="ECO:0000256" key="5">
    <source>
        <dbReference type="ARBA" id="ARBA00022857"/>
    </source>
</evidence>
<comment type="catalytic activity">
    <reaction evidence="11">
        <text>a plastoquinone + NADPH + (n+1) H(+)(in) = a plastoquinol + NADP(+) + n H(+)(out)</text>
        <dbReference type="Rhea" id="RHEA:42612"/>
        <dbReference type="Rhea" id="RHEA-COMP:9561"/>
        <dbReference type="Rhea" id="RHEA-COMP:9562"/>
        <dbReference type="ChEBI" id="CHEBI:15378"/>
        <dbReference type="ChEBI" id="CHEBI:17757"/>
        <dbReference type="ChEBI" id="CHEBI:57783"/>
        <dbReference type="ChEBI" id="CHEBI:58349"/>
        <dbReference type="ChEBI" id="CHEBI:62192"/>
    </reaction>
</comment>
<accession>A0A166QJ05</accession>
<keyword evidence="3 11" id="KW-0812">Transmembrane</keyword>
<dbReference type="NCBIfam" id="NF002701">
    <property type="entry name" value="PRK02504.1"/>
    <property type="match status" value="1"/>
</dbReference>
<proteinExistence type="inferred from homology"/>
<dbReference type="EC" id="7.1.1.-" evidence="11"/>
<keyword evidence="9 11" id="KW-0520">NAD</keyword>
<dbReference type="InterPro" id="IPR010096">
    <property type="entry name" value="NADH-Q_OxRdtase_suN/2"/>
</dbReference>
<evidence type="ECO:0000256" key="9">
    <source>
        <dbReference type="ARBA" id="ARBA00023027"/>
    </source>
</evidence>
<gene>
    <name evidence="11 14" type="primary">ndhB</name>
</gene>
<reference evidence="14" key="1">
    <citation type="journal article" date="2016" name="Genome Announc.">
        <title>Complete Chloroplast Genome Sequence of Phagomixotrophic Green Alga Cymbomonas tetramitiformis.</title>
        <authorList>
            <person name="Satjarak A."/>
            <person name="Paasch A.E."/>
            <person name="Graham L.E."/>
            <person name="Kim E."/>
        </authorList>
    </citation>
    <scope>NUCLEOTIDE SEQUENCE</scope>
    <source>
        <strain evidence="14">PLY262</strain>
    </source>
</reference>
<dbReference type="RefSeq" id="YP_009252787.1">
    <property type="nucleotide sequence ID" value="NC_030169.1"/>
</dbReference>
<keyword evidence="14" id="KW-0934">Plastid</keyword>
<sequence length="532" mass="58605">MDFRDLIASLNTPIIQPEGIIIISLLITLFLDLLSQKPISWLPWIPVGGLILSLGSLGIRFNEVTSITQDFFNNQTIAFLGSFQGDAISIIFRFFMSLSGILCILLSLEYIEKTRTALIEFLILFVTATLGAMFLVGTNDLVTLFVALETLGLSSYLLTGYMKRDMRSNEAALKYLLIGALSSSFLLYGISWLYALSGGHLELNYILANFIATDFNSSLYLPLILITVGIAFKLSAAPFHQWTPDVYQGSPTPIVAFLSVGSKAAGLALATRVLAIIFPYLNLQVHILFEILAVLSMILGNLIAITQTSLKRMLGYSSVGQAGFLMIGLITGFQDGYSSMLLYLFIYILMNLGAFACVILFGLRTGTDQIKDYSGLYKKDPLLAICLTVCLLSLGGIPPLAGFFGKLYLFWAGWQSGFYLLVFVGLTVSVISIYYYLRVIKLMFIKEYQAMSLCIQNYGVNTLTQEDFSQATLTGKNTFSLTLIQPIELCISLCVFGSIFVGLASSPLIELIQKAIFYTPYIQAPISLSTNF</sequence>
<dbReference type="GO" id="GO:0019684">
    <property type="term" value="P:photosynthesis, light reaction"/>
    <property type="evidence" value="ECO:0007669"/>
    <property type="project" value="UniProtKB-UniRule"/>
</dbReference>
<keyword evidence="4 11" id="KW-0874">Quinone</keyword>
<dbReference type="GO" id="GO:0042773">
    <property type="term" value="P:ATP synthesis coupled electron transport"/>
    <property type="evidence" value="ECO:0007669"/>
    <property type="project" value="InterPro"/>
</dbReference>
<keyword evidence="14" id="KW-0150">Chloroplast</keyword>
<feature type="domain" description="NAD(P)H-quinone oxidoreductase subunit 2 N-terminal" evidence="13">
    <location>
        <begin position="12"/>
        <end position="109"/>
    </location>
</feature>
<feature type="transmembrane region" description="Helical" evidence="11">
    <location>
        <begin position="142"/>
        <end position="161"/>
    </location>
</feature>
<keyword evidence="2 11" id="KW-0813">Transport</keyword>
<evidence type="ECO:0000256" key="7">
    <source>
        <dbReference type="ARBA" id="ARBA00022967"/>
    </source>
</evidence>
<organism evidence="14">
    <name type="scientific">Cymbomonas tetramitiformis</name>
    <dbReference type="NCBI Taxonomy" id="36881"/>
    <lineage>
        <taxon>Eukaryota</taxon>
        <taxon>Viridiplantae</taxon>
        <taxon>Chlorophyta</taxon>
        <taxon>Pyramimonadophyceae</taxon>
        <taxon>Pyramimonadales</taxon>
        <taxon>Pyramimonadaceae</taxon>
        <taxon>Cymbomonas</taxon>
    </lineage>
</organism>
<comment type="subunit">
    <text evidence="11">NDH is composed of at least 16 different subunits, 5 of which are encoded in the nucleus.</text>
</comment>
<evidence type="ECO:0000256" key="2">
    <source>
        <dbReference type="ARBA" id="ARBA00022448"/>
    </source>
</evidence>
<evidence type="ECO:0000256" key="3">
    <source>
        <dbReference type="ARBA" id="ARBA00022692"/>
    </source>
</evidence>
<feature type="transmembrane region" description="Helical" evidence="11">
    <location>
        <begin position="340"/>
        <end position="361"/>
    </location>
</feature>
<dbReference type="PRINTS" id="PR01434">
    <property type="entry name" value="NADHDHGNASE5"/>
</dbReference>
<keyword evidence="10 11" id="KW-0472">Membrane</keyword>
<feature type="transmembrane region" description="Helical" evidence="11">
    <location>
        <begin position="215"/>
        <end position="234"/>
    </location>
</feature>
<evidence type="ECO:0000259" key="12">
    <source>
        <dbReference type="Pfam" id="PF00361"/>
    </source>
</evidence>
<dbReference type="InterPro" id="IPR001750">
    <property type="entry name" value="ND/Mrp_TM"/>
</dbReference>
<keyword evidence="6 11" id="KW-0618">Plastoquinone</keyword>
<geneLocation type="chloroplast" evidence="14"/>
<evidence type="ECO:0000256" key="8">
    <source>
        <dbReference type="ARBA" id="ARBA00022989"/>
    </source>
</evidence>
<feature type="transmembrane region" description="Helical" evidence="11">
    <location>
        <begin position="173"/>
        <end position="195"/>
    </location>
</feature>
<keyword evidence="5 11" id="KW-0521">NADP</keyword>
<dbReference type="GO" id="GO:0009535">
    <property type="term" value="C:chloroplast thylakoid membrane"/>
    <property type="evidence" value="ECO:0007669"/>
    <property type="project" value="UniProtKB-SubCell"/>
</dbReference>
<feature type="transmembrane region" description="Helical" evidence="11">
    <location>
        <begin position="313"/>
        <end position="334"/>
    </location>
</feature>
<evidence type="ECO:0000256" key="10">
    <source>
        <dbReference type="ARBA" id="ARBA00023136"/>
    </source>
</evidence>
<feature type="domain" description="NADH:quinone oxidoreductase/Mrp antiporter transmembrane" evidence="12">
    <location>
        <begin position="139"/>
        <end position="432"/>
    </location>
</feature>
<feature type="transmembrane region" description="Helical" evidence="11">
    <location>
        <begin position="14"/>
        <end position="34"/>
    </location>
</feature>
<keyword evidence="7 11" id="KW-1278">Translocase</keyword>
<evidence type="ECO:0000256" key="11">
    <source>
        <dbReference type="HAMAP-Rule" id="MF_00445"/>
    </source>
</evidence>
<dbReference type="AlphaFoldDB" id="A0A166QJ05"/>
<comment type="function">
    <text evidence="11">NDH shuttles electrons from NAD(P)H:plastoquinone, via FMN and iron-sulfur (Fe-S) centers, to quinones in the photosynthetic chain and possibly in a chloroplast respiratory chain. The immediate electron acceptor for the enzyme in this species is believed to be plastoquinone. Couples the redox reaction to proton translocation, and thus conserves the redox energy in a proton gradient.</text>
</comment>
<dbReference type="NCBIfam" id="TIGR01770">
    <property type="entry name" value="NDH_I_N"/>
    <property type="match status" value="1"/>
</dbReference>
<feature type="transmembrane region" description="Helical" evidence="11">
    <location>
        <begin position="90"/>
        <end position="111"/>
    </location>
</feature>
<protein>
    <recommendedName>
        <fullName evidence="11">NAD(P)H-quinone oxidoreductase subunit 2, chloroplastic</fullName>
        <ecNumber evidence="11">7.1.1.-</ecNumber>
    </recommendedName>
    <alternativeName>
        <fullName evidence="11">NAD(P)H dehydrogenase, subunit 2</fullName>
    </alternativeName>
    <alternativeName>
        <fullName evidence="11">NADH-plastoquinone oxidoreductase subunit 2</fullName>
    </alternativeName>
</protein>
<dbReference type="PANTHER" id="PTHR22773">
    <property type="entry name" value="NADH DEHYDROGENASE"/>
    <property type="match status" value="1"/>
</dbReference>
<dbReference type="GO" id="GO:0016655">
    <property type="term" value="F:oxidoreductase activity, acting on NAD(P)H, quinone or similar compound as acceptor"/>
    <property type="evidence" value="ECO:0007669"/>
    <property type="project" value="UniProtKB-UniRule"/>
</dbReference>
<evidence type="ECO:0000256" key="4">
    <source>
        <dbReference type="ARBA" id="ARBA00022719"/>
    </source>
</evidence>
<dbReference type="Pfam" id="PF19530">
    <property type="entry name" value="Ndh2_N"/>
    <property type="match status" value="1"/>
</dbReference>
<feature type="transmembrane region" description="Helical" evidence="11">
    <location>
        <begin position="118"/>
        <end position="136"/>
    </location>
</feature>
<dbReference type="EMBL" id="KX013545">
    <property type="protein sequence ID" value="ANA56921.1"/>
    <property type="molecule type" value="Genomic_DNA"/>
</dbReference>
<dbReference type="GO" id="GO:0048038">
    <property type="term" value="F:quinone binding"/>
    <property type="evidence" value="ECO:0007669"/>
    <property type="project" value="UniProtKB-KW"/>
</dbReference>
<name>A0A166QJ05_9CHLO</name>
<dbReference type="Pfam" id="PF00361">
    <property type="entry name" value="Proton_antipo_M"/>
    <property type="match status" value="1"/>
</dbReference>
<dbReference type="HAMAP" id="MF_00445">
    <property type="entry name" value="NDH1_NuoN_1"/>
    <property type="match status" value="1"/>
</dbReference>
<keyword evidence="11" id="KW-0793">Thylakoid</keyword>
<evidence type="ECO:0000256" key="6">
    <source>
        <dbReference type="ARBA" id="ARBA00022957"/>
    </source>
</evidence>
<comment type="similarity">
    <text evidence="11">Belongs to the complex I subunit 2 family.</text>
</comment>
<feature type="transmembrane region" description="Helical" evidence="11">
    <location>
        <begin position="382"/>
        <end position="405"/>
    </location>
</feature>
<dbReference type="GeneID" id="27908635"/>
<comment type="catalytic activity">
    <reaction evidence="11">
        <text>a plastoquinone + NADH + (n+1) H(+)(in) = a plastoquinol + NAD(+) + n H(+)(out)</text>
        <dbReference type="Rhea" id="RHEA:42608"/>
        <dbReference type="Rhea" id="RHEA-COMP:9561"/>
        <dbReference type="Rhea" id="RHEA-COMP:9562"/>
        <dbReference type="ChEBI" id="CHEBI:15378"/>
        <dbReference type="ChEBI" id="CHEBI:17757"/>
        <dbReference type="ChEBI" id="CHEBI:57540"/>
        <dbReference type="ChEBI" id="CHEBI:57945"/>
        <dbReference type="ChEBI" id="CHEBI:62192"/>
    </reaction>
</comment>